<dbReference type="Gene3D" id="2.40.110.10">
    <property type="entry name" value="Butyryl-CoA Dehydrogenase, subunit A, domain 2"/>
    <property type="match status" value="1"/>
</dbReference>
<dbReference type="PANTHER" id="PTHR43884">
    <property type="entry name" value="ACYL-COA DEHYDROGENASE"/>
    <property type="match status" value="1"/>
</dbReference>
<gene>
    <name evidence="9" type="ORF">ACFF45_08150</name>
</gene>
<evidence type="ECO:0000256" key="5">
    <source>
        <dbReference type="RuleBase" id="RU362125"/>
    </source>
</evidence>
<dbReference type="Pfam" id="PF00441">
    <property type="entry name" value="Acyl-CoA_dh_1"/>
    <property type="match status" value="1"/>
</dbReference>
<dbReference type="Proteomes" id="UP001589709">
    <property type="component" value="Unassembled WGS sequence"/>
</dbReference>
<dbReference type="Pfam" id="PF02771">
    <property type="entry name" value="Acyl-CoA_dh_N"/>
    <property type="match status" value="1"/>
</dbReference>
<dbReference type="InterPro" id="IPR009100">
    <property type="entry name" value="AcylCoA_DH/oxidase_NM_dom_sf"/>
</dbReference>
<dbReference type="InterPro" id="IPR037069">
    <property type="entry name" value="AcylCoA_DH/ox_N_sf"/>
</dbReference>
<dbReference type="EMBL" id="JBHMCY010000011">
    <property type="protein sequence ID" value="MFB9462683.1"/>
    <property type="molecule type" value="Genomic_DNA"/>
</dbReference>
<evidence type="ECO:0000259" key="7">
    <source>
        <dbReference type="Pfam" id="PF02770"/>
    </source>
</evidence>
<comment type="similarity">
    <text evidence="2 5">Belongs to the acyl-CoA dehydrogenase family.</text>
</comment>
<evidence type="ECO:0000313" key="10">
    <source>
        <dbReference type="Proteomes" id="UP001589709"/>
    </source>
</evidence>
<dbReference type="InterPro" id="IPR006091">
    <property type="entry name" value="Acyl-CoA_Oxase/DH_mid-dom"/>
</dbReference>
<sequence length="386" mass="41718">MRRTVFTAEHEAFRSVIRQFVADEVVPVYPEWERAGHPPRAFFRRLGELGVFGIEAPEEYGGAGQASYKFHAVIAEETGRAGVGFGSSVVHAELILPYLLRYGTPEQHERWIPGFVTGELMTAIAMTEPGTGSDLAGIRTEARLAADGSHYVLNGAKTFITGGVVADRVLVVCRTSPATAADRRSGLSVLVVDARAEGFTVGRKLDKIGLLASDTAELAFQDVRVPVEDLLGEEGRAFAYLSENLPRERLSIAVSSYAQAAGALGMAVRYARDREVFGARLADFQNTKFVLADCAADVSAMQAVADRALDAHDAGELGAGEAAQAKLFCTETAARVIDRCLQLHGGYGYMREYPVARLYADNRVHRIFGGTSEIMRAIIAKSLDLS</sequence>
<comment type="cofactor">
    <cofactor evidence="1 5">
        <name>FAD</name>
        <dbReference type="ChEBI" id="CHEBI:57692"/>
    </cofactor>
</comment>
<feature type="domain" description="Acyl-CoA dehydrogenase/oxidase N-terminal" evidence="8">
    <location>
        <begin position="7"/>
        <end position="119"/>
    </location>
</feature>
<evidence type="ECO:0000256" key="2">
    <source>
        <dbReference type="ARBA" id="ARBA00009347"/>
    </source>
</evidence>
<evidence type="ECO:0000256" key="1">
    <source>
        <dbReference type="ARBA" id="ARBA00001974"/>
    </source>
</evidence>
<evidence type="ECO:0000256" key="3">
    <source>
        <dbReference type="ARBA" id="ARBA00022630"/>
    </source>
</evidence>
<protein>
    <submittedName>
        <fullName evidence="9">Acyl-CoA dehydrogenase family protein</fullName>
        <ecNumber evidence="9">1.-.-.-</ecNumber>
    </submittedName>
</protein>
<comment type="caution">
    <text evidence="9">The sequence shown here is derived from an EMBL/GenBank/DDBJ whole genome shotgun (WGS) entry which is preliminary data.</text>
</comment>
<evidence type="ECO:0000256" key="4">
    <source>
        <dbReference type="ARBA" id="ARBA00022827"/>
    </source>
</evidence>
<dbReference type="InterPro" id="IPR006089">
    <property type="entry name" value="Acyl-CoA_DH_CS"/>
</dbReference>
<evidence type="ECO:0000259" key="8">
    <source>
        <dbReference type="Pfam" id="PF02771"/>
    </source>
</evidence>
<name>A0ABV5MXC9_9ACTN</name>
<dbReference type="Pfam" id="PF02770">
    <property type="entry name" value="Acyl-CoA_dh_M"/>
    <property type="match status" value="1"/>
</dbReference>
<keyword evidence="10" id="KW-1185">Reference proteome</keyword>
<keyword evidence="4 5" id="KW-0274">FAD</keyword>
<keyword evidence="3 5" id="KW-0285">Flavoprotein</keyword>
<dbReference type="SUPFAM" id="SSF47203">
    <property type="entry name" value="Acyl-CoA dehydrogenase C-terminal domain-like"/>
    <property type="match status" value="1"/>
</dbReference>
<keyword evidence="5 9" id="KW-0560">Oxidoreductase</keyword>
<feature type="domain" description="Acyl-CoA oxidase/dehydrogenase middle" evidence="7">
    <location>
        <begin position="123"/>
        <end position="223"/>
    </location>
</feature>
<dbReference type="InterPro" id="IPR046373">
    <property type="entry name" value="Acyl-CoA_Oxase/DH_mid-dom_sf"/>
</dbReference>
<dbReference type="PROSITE" id="PS00073">
    <property type="entry name" value="ACYL_COA_DH_2"/>
    <property type="match status" value="1"/>
</dbReference>
<dbReference type="PANTHER" id="PTHR43884:SF12">
    <property type="entry name" value="ISOVALERYL-COA DEHYDROGENASE, MITOCHONDRIAL-RELATED"/>
    <property type="match status" value="1"/>
</dbReference>
<reference evidence="9 10" key="1">
    <citation type="submission" date="2024-09" db="EMBL/GenBank/DDBJ databases">
        <authorList>
            <person name="Sun Q."/>
            <person name="Mori K."/>
        </authorList>
    </citation>
    <scope>NUCLEOTIDE SEQUENCE [LARGE SCALE GENOMIC DNA]</scope>
    <source>
        <strain evidence="9 10">JCM 6917</strain>
    </source>
</reference>
<dbReference type="RefSeq" id="WP_381343911.1">
    <property type="nucleotide sequence ID" value="NZ_JBHMCY010000011.1"/>
</dbReference>
<dbReference type="Gene3D" id="1.20.140.10">
    <property type="entry name" value="Butyryl-CoA Dehydrogenase, subunit A, domain 3"/>
    <property type="match status" value="1"/>
</dbReference>
<dbReference type="GO" id="GO:0016491">
    <property type="term" value="F:oxidoreductase activity"/>
    <property type="evidence" value="ECO:0007669"/>
    <property type="project" value="UniProtKB-KW"/>
</dbReference>
<evidence type="ECO:0000313" key="9">
    <source>
        <dbReference type="EMBL" id="MFB9462683.1"/>
    </source>
</evidence>
<feature type="domain" description="Acyl-CoA dehydrogenase/oxidase C-terminal" evidence="6">
    <location>
        <begin position="238"/>
        <end position="383"/>
    </location>
</feature>
<evidence type="ECO:0000259" key="6">
    <source>
        <dbReference type="Pfam" id="PF00441"/>
    </source>
</evidence>
<accession>A0ABV5MXC9</accession>
<dbReference type="InterPro" id="IPR013786">
    <property type="entry name" value="AcylCoA_DH/ox_N"/>
</dbReference>
<dbReference type="InterPro" id="IPR009075">
    <property type="entry name" value="AcylCo_DH/oxidase_C"/>
</dbReference>
<proteinExistence type="inferred from homology"/>
<dbReference type="Gene3D" id="1.10.540.10">
    <property type="entry name" value="Acyl-CoA dehydrogenase/oxidase, N-terminal domain"/>
    <property type="match status" value="1"/>
</dbReference>
<organism evidence="9 10">
    <name type="scientific">Streptomyces cinereospinus</name>
    <dbReference type="NCBI Taxonomy" id="285561"/>
    <lineage>
        <taxon>Bacteria</taxon>
        <taxon>Bacillati</taxon>
        <taxon>Actinomycetota</taxon>
        <taxon>Actinomycetes</taxon>
        <taxon>Kitasatosporales</taxon>
        <taxon>Streptomycetaceae</taxon>
        <taxon>Streptomyces</taxon>
    </lineage>
</organism>
<dbReference type="EC" id="1.-.-.-" evidence="9"/>
<dbReference type="SUPFAM" id="SSF56645">
    <property type="entry name" value="Acyl-CoA dehydrogenase NM domain-like"/>
    <property type="match status" value="1"/>
</dbReference>
<dbReference type="InterPro" id="IPR036250">
    <property type="entry name" value="AcylCo_DH-like_C"/>
</dbReference>